<comment type="similarity">
    <text evidence="2">Belongs to the MscS (TC 1.A.23) family.</text>
</comment>
<keyword evidence="4 7" id="KW-0812">Transmembrane</keyword>
<dbReference type="Pfam" id="PF12607">
    <property type="entry name" value="DUF3772"/>
    <property type="match status" value="1"/>
</dbReference>
<feature type="transmembrane region" description="Helical" evidence="7">
    <location>
        <begin position="374"/>
        <end position="395"/>
    </location>
</feature>
<dbReference type="InterPro" id="IPR010920">
    <property type="entry name" value="LSM_dom_sf"/>
</dbReference>
<gene>
    <name evidence="12" type="ORF">LC20_04882</name>
</gene>
<name>A0A7U4GIH6_YEREN</name>
<dbReference type="PANTHER" id="PTHR30347">
    <property type="entry name" value="POTASSIUM CHANNEL RELATED"/>
    <property type="match status" value="1"/>
</dbReference>
<dbReference type="InterPro" id="IPR049142">
    <property type="entry name" value="MS_channel_1st"/>
</dbReference>
<evidence type="ECO:0000313" key="13">
    <source>
        <dbReference type="Proteomes" id="UP000230961"/>
    </source>
</evidence>
<dbReference type="SUPFAM" id="SSF50182">
    <property type="entry name" value="Sm-like ribonucleoproteins"/>
    <property type="match status" value="1"/>
</dbReference>
<dbReference type="InterPro" id="IPR023408">
    <property type="entry name" value="MscS_beta-dom_sf"/>
</dbReference>
<feature type="transmembrane region" description="Helical" evidence="7">
    <location>
        <begin position="329"/>
        <end position="353"/>
    </location>
</feature>
<feature type="transmembrane region" description="Helical" evidence="7">
    <location>
        <begin position="46"/>
        <end position="68"/>
    </location>
</feature>
<proteinExistence type="inferred from homology"/>
<keyword evidence="6 7" id="KW-0472">Membrane</keyword>
<dbReference type="KEGG" id="yel:LC20_04882"/>
<dbReference type="InterPro" id="IPR006685">
    <property type="entry name" value="MscS_channel_2nd"/>
</dbReference>
<protein>
    <submittedName>
        <fullName evidence="12">DUF3772 domain-containing protein</fullName>
    </submittedName>
</protein>
<dbReference type="PANTHER" id="PTHR30347:SF9">
    <property type="entry name" value="MINICONDUCTANCE MECHANOSENSITIVE CHANNEL MSCM"/>
    <property type="match status" value="1"/>
</dbReference>
<evidence type="ECO:0000256" key="2">
    <source>
        <dbReference type="ARBA" id="ARBA00008017"/>
    </source>
</evidence>
<evidence type="ECO:0000256" key="6">
    <source>
        <dbReference type="ARBA" id="ARBA00023136"/>
    </source>
</evidence>
<dbReference type="Pfam" id="PF00924">
    <property type="entry name" value="MS_channel_2nd"/>
    <property type="match status" value="1"/>
</dbReference>
<keyword evidence="3" id="KW-1003">Cell membrane</keyword>
<dbReference type="AlphaFoldDB" id="A0A7U4GIH6"/>
<feature type="domain" description="Mechanosensitive ion channel MscS C-terminal" evidence="10">
    <location>
        <begin position="748"/>
        <end position="829"/>
    </location>
</feature>
<sequence length="843" mass="91022">MALHINGFIVALTLGLTGFMEKNGYLVSPRHDSLQFLLRTCPVRTYLRLTFLLIALIFTATTGTVLAATTADNTAASSEEPAKPAISVQLISLQKQLDKIKQNVSVSTSDSELNALKETSLALVRDANILLEDLKPKLEQLQTQLDVLGPPPSAGALAETPVVAQQRRVLNTRKVQLDGQNDQAQAIKTNAENLATQIIALRHSALKTQIALNSGSILGAHFWAPIINPNADDDQRLKDFIQELADAWSAAWEPEWRVGTTIYLLLALSISVFGFKFLDNLTAWFCTKCLPQGPLRRSFMASATTLYTVLITVTVAQCIIQTFTRTPDVSLVVMNFSQVFVQLMFFSALVAGLGRAFLSNQRPSWRLPAIADEVAASLTLFPPLLAICIMIFGAIDQMNNMINISVSGTIFGNGISALLMALTAAIIPLRANRIRRNLVANGEKPEAYSTLAGLIHVAIGITALAILLSLLVGYIALAKFLSYKLVWSCLVLACLYLLTHLCVDLAESIFSPTSRAGKAIKQSLNIDDRHLSQAATLLSATSKVLLILLAALALLDGTFGSTTPISLLQKAVELLSGEGLEDLNIVPANLLNSVICLLVGLYVLKAARRWLSHEFLPKTQMDSGIKTSAVTLFSNIGYVLVILLTLSVLGIQWNKLAWIVSALSVGIGFGLQEIVKNFISGIILLTERPVKVGDLISISGVEGDIRRINVRATEIQLSDRSTVIVPNSQLISQNVRNATMANAQGVVTIALTFPLDLDIELAQSLLIEAYKEHESILEMPEPSVKFSQLSPDGIVLSVTGLVPSPRMVSNTKSALLYSILKRLRAAGVSLATAVPAKTTPAAN</sequence>
<dbReference type="SUPFAM" id="SSF82861">
    <property type="entry name" value="Mechanosensitive channel protein MscS (YggB), transmembrane region"/>
    <property type="match status" value="1"/>
</dbReference>
<feature type="transmembrane region" description="Helical" evidence="7">
    <location>
        <begin position="299"/>
        <end position="323"/>
    </location>
</feature>
<evidence type="ECO:0000256" key="7">
    <source>
        <dbReference type="SAM" id="Phobius"/>
    </source>
</evidence>
<feature type="transmembrane region" description="Helical" evidence="7">
    <location>
        <begin position="485"/>
        <end position="510"/>
    </location>
</feature>
<accession>A0A7U4GIH6</accession>
<keyword evidence="5 7" id="KW-1133">Transmembrane helix</keyword>
<evidence type="ECO:0000256" key="1">
    <source>
        <dbReference type="ARBA" id="ARBA00004651"/>
    </source>
</evidence>
<feature type="domain" description="Mechanosensitive ion channel transmembrane helices 2/3" evidence="11">
    <location>
        <begin position="631"/>
        <end position="672"/>
    </location>
</feature>
<organism evidence="12 13">
    <name type="scientific">Yersinia enterocolitica LC20</name>
    <dbReference type="NCBI Taxonomy" id="1443113"/>
    <lineage>
        <taxon>Bacteria</taxon>
        <taxon>Pseudomonadati</taxon>
        <taxon>Pseudomonadota</taxon>
        <taxon>Gammaproteobacteria</taxon>
        <taxon>Enterobacterales</taxon>
        <taxon>Yersiniaceae</taxon>
        <taxon>Yersinia</taxon>
    </lineage>
</organism>
<feature type="domain" description="Mechanosensitive ion channel MscS" evidence="8">
    <location>
        <begin position="674"/>
        <end position="739"/>
    </location>
</feature>
<evidence type="ECO:0000259" key="8">
    <source>
        <dbReference type="Pfam" id="PF00924"/>
    </source>
</evidence>
<evidence type="ECO:0000256" key="3">
    <source>
        <dbReference type="ARBA" id="ARBA00022475"/>
    </source>
</evidence>
<dbReference type="InterPro" id="IPR011014">
    <property type="entry name" value="MscS_channel_TM-2"/>
</dbReference>
<feature type="transmembrane region" description="Helical" evidence="7">
    <location>
        <begin position="401"/>
        <end position="427"/>
    </location>
</feature>
<feature type="transmembrane region" description="Helical" evidence="7">
    <location>
        <begin position="261"/>
        <end position="278"/>
    </location>
</feature>
<evidence type="ECO:0000313" key="12">
    <source>
        <dbReference type="EMBL" id="AHM76134.2"/>
    </source>
</evidence>
<comment type="subcellular location">
    <subcellularLocation>
        <location evidence="1">Cell membrane</location>
        <topology evidence="1">Multi-pass membrane protein</topology>
    </subcellularLocation>
</comment>
<dbReference type="InterPro" id="IPR052702">
    <property type="entry name" value="MscS-like_channel"/>
</dbReference>
<dbReference type="GO" id="GO:0008381">
    <property type="term" value="F:mechanosensitive monoatomic ion channel activity"/>
    <property type="evidence" value="ECO:0007669"/>
    <property type="project" value="UniProtKB-ARBA"/>
</dbReference>
<dbReference type="InterPro" id="IPR022249">
    <property type="entry name" value="DUF3772"/>
</dbReference>
<feature type="transmembrane region" description="Helical" evidence="7">
    <location>
        <begin position="625"/>
        <end position="650"/>
    </location>
</feature>
<feature type="transmembrane region" description="Helical" evidence="7">
    <location>
        <begin position="448"/>
        <end position="473"/>
    </location>
</feature>
<reference evidence="12 13" key="1">
    <citation type="submission" date="2017-11" db="EMBL/GenBank/DDBJ databases">
        <title>The complete genome sequence and comparative genome analysis of Yersinia enterocolitica strain LC20.</title>
        <authorList>
            <person name="Shi G."/>
            <person name="Su M."/>
            <person name="Liang J."/>
            <person name="Gu W."/>
            <person name="Xiao Y."/>
            <person name="Zhang Z."/>
            <person name="Qiu H."/>
            <person name="Duan R."/>
            <person name="Zhang Z."/>
            <person name="Li Y."/>
            <person name="Zhang X."/>
            <person name="Ling Y."/>
            <person name="Song L."/>
            <person name="Chen M."/>
            <person name="Zhao Y."/>
            <person name="Wu J."/>
            <person name="Jing H."/>
            <person name="Xiao J."/>
            <person name="Wang X."/>
        </authorList>
    </citation>
    <scope>NUCLEOTIDE SEQUENCE [LARGE SCALE GENOMIC DNA]</scope>
    <source>
        <strain evidence="12 13">LC20</strain>
    </source>
</reference>
<feature type="transmembrane region" description="Helical" evidence="7">
    <location>
        <begin position="6"/>
        <end position="25"/>
    </location>
</feature>
<feature type="domain" description="DUF3772" evidence="9">
    <location>
        <begin position="183"/>
        <end position="242"/>
    </location>
</feature>
<evidence type="ECO:0000259" key="10">
    <source>
        <dbReference type="Pfam" id="PF21082"/>
    </source>
</evidence>
<dbReference type="EMBL" id="CP007448">
    <property type="protein sequence ID" value="AHM76134.2"/>
    <property type="molecule type" value="Genomic_DNA"/>
</dbReference>
<dbReference type="GO" id="GO:0005886">
    <property type="term" value="C:plasma membrane"/>
    <property type="evidence" value="ECO:0007669"/>
    <property type="project" value="UniProtKB-SubCell"/>
</dbReference>
<dbReference type="Gene3D" id="1.10.287.1260">
    <property type="match status" value="1"/>
</dbReference>
<dbReference type="InterPro" id="IPR011066">
    <property type="entry name" value="MscS_channel_C_sf"/>
</dbReference>
<evidence type="ECO:0000256" key="5">
    <source>
        <dbReference type="ARBA" id="ARBA00022989"/>
    </source>
</evidence>
<dbReference type="InterPro" id="IPR049278">
    <property type="entry name" value="MS_channel_C"/>
</dbReference>
<dbReference type="Pfam" id="PF21082">
    <property type="entry name" value="MS_channel_3rd"/>
    <property type="match status" value="1"/>
</dbReference>
<dbReference type="Gene3D" id="3.30.70.100">
    <property type="match status" value="1"/>
</dbReference>
<dbReference type="Proteomes" id="UP000230961">
    <property type="component" value="Chromosome"/>
</dbReference>
<dbReference type="SUPFAM" id="SSF82689">
    <property type="entry name" value="Mechanosensitive channel protein MscS (YggB), C-terminal domain"/>
    <property type="match status" value="1"/>
</dbReference>
<evidence type="ECO:0000259" key="9">
    <source>
        <dbReference type="Pfam" id="PF12607"/>
    </source>
</evidence>
<dbReference type="Gene3D" id="2.30.30.60">
    <property type="match status" value="1"/>
</dbReference>
<feature type="transmembrane region" description="Helical" evidence="7">
    <location>
        <begin position="585"/>
        <end position="604"/>
    </location>
</feature>
<dbReference type="Pfam" id="PF21088">
    <property type="entry name" value="MS_channel_1st"/>
    <property type="match status" value="1"/>
</dbReference>
<evidence type="ECO:0000256" key="4">
    <source>
        <dbReference type="ARBA" id="ARBA00022692"/>
    </source>
</evidence>
<evidence type="ECO:0000259" key="11">
    <source>
        <dbReference type="Pfam" id="PF21088"/>
    </source>
</evidence>
<feature type="transmembrane region" description="Helical" evidence="7">
    <location>
        <begin position="656"/>
        <end position="675"/>
    </location>
</feature>